<organism evidence="1 2">
    <name type="scientific">Pedobacter steynii</name>
    <dbReference type="NCBI Taxonomy" id="430522"/>
    <lineage>
        <taxon>Bacteria</taxon>
        <taxon>Pseudomonadati</taxon>
        <taxon>Bacteroidota</taxon>
        <taxon>Sphingobacteriia</taxon>
        <taxon>Sphingobacteriales</taxon>
        <taxon>Sphingobacteriaceae</taxon>
        <taxon>Pedobacter</taxon>
    </lineage>
</organism>
<sequence length="182" mass="20616">MTSILKKATTHRLLITLLSGLLFLTACTESADRFFGIAVLNTNILREFGSPAFAKRLNDETKEFPGVPASKKNGDEAQKNISNQILYIEKCIKDINALSESGVKKEIKTAALELFELVLPVYKNEYMAYAKLCDAKGTQEQKDLIVKEIDEKYNEAFEKKYIRLLEKGKAFAQDNNLNVKWE</sequence>
<reference evidence="2" key="1">
    <citation type="submission" date="2016-10" db="EMBL/GenBank/DDBJ databases">
        <authorList>
            <person name="Varghese N."/>
            <person name="Submissions S."/>
        </authorList>
    </citation>
    <scope>NUCLEOTIDE SEQUENCE [LARGE SCALE GENOMIC DNA]</scope>
    <source>
        <strain evidence="2">DSM 19110</strain>
    </source>
</reference>
<name>A0A1G9ZCL9_9SPHI</name>
<evidence type="ECO:0000313" key="1">
    <source>
        <dbReference type="EMBL" id="SDN18193.1"/>
    </source>
</evidence>
<gene>
    <name evidence="1" type="ORF">SAMN05421820_106402</name>
</gene>
<dbReference type="AlphaFoldDB" id="A0A1G9ZCL9"/>
<dbReference type="EMBL" id="FNGY01000006">
    <property type="protein sequence ID" value="SDN18193.1"/>
    <property type="molecule type" value="Genomic_DNA"/>
</dbReference>
<evidence type="ECO:0008006" key="3">
    <source>
        <dbReference type="Google" id="ProtNLM"/>
    </source>
</evidence>
<dbReference type="PROSITE" id="PS51257">
    <property type="entry name" value="PROKAR_LIPOPROTEIN"/>
    <property type="match status" value="1"/>
</dbReference>
<dbReference type="Proteomes" id="UP000183200">
    <property type="component" value="Unassembled WGS sequence"/>
</dbReference>
<evidence type="ECO:0000313" key="2">
    <source>
        <dbReference type="Proteomes" id="UP000183200"/>
    </source>
</evidence>
<keyword evidence="2" id="KW-1185">Reference proteome</keyword>
<proteinExistence type="predicted"/>
<protein>
    <recommendedName>
        <fullName evidence="3">Lipoprotein</fullName>
    </recommendedName>
</protein>
<accession>A0A1G9ZCL9</accession>